<evidence type="ECO:0000256" key="1">
    <source>
        <dbReference type="SAM" id="MobiDB-lite"/>
    </source>
</evidence>
<evidence type="ECO:0000313" key="2">
    <source>
        <dbReference type="EMBL" id="THV42715.1"/>
    </source>
</evidence>
<accession>A0A4S8QIA0</accession>
<comment type="caution">
    <text evidence="2">The sequence shown here is derived from an EMBL/GenBank/DDBJ whole genome shotgun (WGS) entry which is preliminary data.</text>
</comment>
<proteinExistence type="predicted"/>
<evidence type="ECO:0000313" key="3">
    <source>
        <dbReference type="Proteomes" id="UP000308760"/>
    </source>
</evidence>
<dbReference type="EMBL" id="STGY01000019">
    <property type="protein sequence ID" value="THV42715.1"/>
    <property type="molecule type" value="Genomic_DNA"/>
</dbReference>
<feature type="region of interest" description="Disordered" evidence="1">
    <location>
        <begin position="63"/>
        <end position="91"/>
    </location>
</feature>
<name>A0A4S8QIA0_9ACTN</name>
<protein>
    <submittedName>
        <fullName evidence="2">Uncharacterized protein</fullName>
    </submittedName>
</protein>
<feature type="compositionally biased region" description="Basic and acidic residues" evidence="1">
    <location>
        <begin position="77"/>
        <end position="88"/>
    </location>
</feature>
<keyword evidence="3" id="KW-1185">Reference proteome</keyword>
<organism evidence="2 3">
    <name type="scientific">Glycomyces buryatensis</name>
    <dbReference type="NCBI Taxonomy" id="2570927"/>
    <lineage>
        <taxon>Bacteria</taxon>
        <taxon>Bacillati</taxon>
        <taxon>Actinomycetota</taxon>
        <taxon>Actinomycetes</taxon>
        <taxon>Glycomycetales</taxon>
        <taxon>Glycomycetaceae</taxon>
        <taxon>Glycomyces</taxon>
    </lineage>
</organism>
<sequence>MLNEDNDYPDIRAKFAHDWNQKARRYLPEDVDIKALKRVHDKGLNEALRMARDHDKGIRAAQAENGGTASDQFTAGVDRRNKQRDARQGYKGNDVLTPKVLDRFTEDVEAYGRPTKKTLDRVTDRLNAQFPSESSIYPQQSSGAIAAAVALMAGKRQTEADNADR</sequence>
<dbReference type="RefSeq" id="WP_136533415.1">
    <property type="nucleotide sequence ID" value="NZ_STGY01000019.1"/>
</dbReference>
<gene>
    <name evidence="2" type="ORF">FAB82_04840</name>
</gene>
<reference evidence="2 3" key="2">
    <citation type="submission" date="2019-05" db="EMBL/GenBank/DDBJ databases">
        <title>Glycomyces buryatensis sp. nov.</title>
        <authorList>
            <person name="Nikitina E."/>
        </authorList>
    </citation>
    <scope>NUCLEOTIDE SEQUENCE [LARGE SCALE GENOMIC DNA]</scope>
    <source>
        <strain evidence="2 3">18</strain>
    </source>
</reference>
<dbReference type="AlphaFoldDB" id="A0A4S8QIA0"/>
<reference evidence="3" key="1">
    <citation type="submission" date="2019-04" db="EMBL/GenBank/DDBJ databases">
        <title>Nocardioides xinjiangensis sp. nov.</title>
        <authorList>
            <person name="Liu S."/>
        </authorList>
    </citation>
    <scope>NUCLEOTIDE SEQUENCE [LARGE SCALE GENOMIC DNA]</scope>
    <source>
        <strain evidence="3">18</strain>
    </source>
</reference>
<dbReference type="Proteomes" id="UP000308760">
    <property type="component" value="Unassembled WGS sequence"/>
</dbReference>